<dbReference type="FunFam" id="1.20.1050.10:FF:000016">
    <property type="entry name" value="Glutathione S-transferase U9"/>
    <property type="match status" value="3"/>
</dbReference>
<proteinExistence type="inferred from homology"/>
<dbReference type="SUPFAM" id="SSF47616">
    <property type="entry name" value="GST C-terminal domain-like"/>
    <property type="match status" value="3"/>
</dbReference>
<name>A0AA88RJ33_9ASTE</name>
<dbReference type="SFLD" id="SFLDG00358">
    <property type="entry name" value="Main_(cytGST)"/>
    <property type="match status" value="3"/>
</dbReference>
<dbReference type="GO" id="GO:0006749">
    <property type="term" value="P:glutathione metabolic process"/>
    <property type="evidence" value="ECO:0007669"/>
    <property type="project" value="InterPro"/>
</dbReference>
<dbReference type="GO" id="GO:0009407">
    <property type="term" value="P:toxin catabolic process"/>
    <property type="evidence" value="ECO:0007669"/>
    <property type="project" value="UniProtKB-ARBA"/>
</dbReference>
<keyword evidence="9" id="KW-1185">Reference proteome</keyword>
<keyword evidence="2" id="KW-0216">Detoxification</keyword>
<feature type="domain" description="GST N-terminal" evidence="6">
    <location>
        <begin position="507"/>
        <end position="586"/>
    </location>
</feature>
<evidence type="ECO:0000259" key="6">
    <source>
        <dbReference type="PROSITE" id="PS50404"/>
    </source>
</evidence>
<dbReference type="EC" id="2.5.1.18" evidence="1"/>
<dbReference type="InterPro" id="IPR036282">
    <property type="entry name" value="Glutathione-S-Trfase_C_sf"/>
</dbReference>
<feature type="domain" description="GST N-terminal" evidence="6">
    <location>
        <begin position="134"/>
        <end position="213"/>
    </location>
</feature>
<evidence type="ECO:0000256" key="1">
    <source>
        <dbReference type="ARBA" id="ARBA00012452"/>
    </source>
</evidence>
<evidence type="ECO:0000256" key="5">
    <source>
        <dbReference type="ARBA" id="ARBA00047960"/>
    </source>
</evidence>
<reference evidence="8" key="1">
    <citation type="submission" date="2022-12" db="EMBL/GenBank/DDBJ databases">
        <title>Draft genome assemblies for two species of Escallonia (Escalloniales).</title>
        <authorList>
            <person name="Chanderbali A."/>
            <person name="Dervinis C."/>
            <person name="Anghel I."/>
            <person name="Soltis D."/>
            <person name="Soltis P."/>
            <person name="Zapata F."/>
        </authorList>
    </citation>
    <scope>NUCLEOTIDE SEQUENCE</scope>
    <source>
        <strain evidence="8">UCBG92.1500</strain>
        <tissue evidence="8">Leaf</tissue>
    </source>
</reference>
<keyword evidence="3" id="KW-0808">Transferase</keyword>
<dbReference type="InterPro" id="IPR045073">
    <property type="entry name" value="Omega/Tau-like"/>
</dbReference>
<dbReference type="PANTHER" id="PTHR11260:SF615">
    <property type="entry name" value="GLUTATHIONE S-TRANSFERASE U17"/>
    <property type="match status" value="1"/>
</dbReference>
<evidence type="ECO:0000256" key="3">
    <source>
        <dbReference type="ARBA" id="ARBA00022679"/>
    </source>
</evidence>
<dbReference type="InterPro" id="IPR004045">
    <property type="entry name" value="Glutathione_S-Trfase_N"/>
</dbReference>
<dbReference type="InterPro" id="IPR040079">
    <property type="entry name" value="Glutathione_S-Trfase"/>
</dbReference>
<dbReference type="PANTHER" id="PTHR11260">
    <property type="entry name" value="GLUTATHIONE S-TRANSFERASE, GST, SUPERFAMILY, GST DOMAIN CONTAINING"/>
    <property type="match status" value="1"/>
</dbReference>
<dbReference type="Gene3D" id="1.20.1050.10">
    <property type="match status" value="3"/>
</dbReference>
<evidence type="ECO:0000313" key="8">
    <source>
        <dbReference type="EMBL" id="KAK2990769.1"/>
    </source>
</evidence>
<accession>A0AA88RJ33</accession>
<gene>
    <name evidence="8" type="ORF">RJ640_012670</name>
</gene>
<dbReference type="Pfam" id="PF00043">
    <property type="entry name" value="GST_C"/>
    <property type="match status" value="2"/>
</dbReference>
<dbReference type="Gene3D" id="3.40.30.10">
    <property type="entry name" value="Glutaredoxin"/>
    <property type="match status" value="5"/>
</dbReference>
<dbReference type="FunFam" id="3.40.30.10:FF:000044">
    <property type="entry name" value="Glutathione S-transferase GSTU6"/>
    <property type="match status" value="5"/>
</dbReference>
<dbReference type="CDD" id="cd03058">
    <property type="entry name" value="GST_N_Tau"/>
    <property type="match status" value="5"/>
</dbReference>
<evidence type="ECO:0000313" key="9">
    <source>
        <dbReference type="Proteomes" id="UP001187471"/>
    </source>
</evidence>
<dbReference type="PROSITE" id="PS50405">
    <property type="entry name" value="GST_CTER"/>
    <property type="match status" value="3"/>
</dbReference>
<dbReference type="Proteomes" id="UP001187471">
    <property type="component" value="Unassembled WGS sequence"/>
</dbReference>
<dbReference type="InterPro" id="IPR010987">
    <property type="entry name" value="Glutathione-S-Trfase_C-like"/>
</dbReference>
<dbReference type="EMBL" id="JAVXUO010000620">
    <property type="protein sequence ID" value="KAK2990769.1"/>
    <property type="molecule type" value="Genomic_DNA"/>
</dbReference>
<dbReference type="GO" id="GO:0005737">
    <property type="term" value="C:cytoplasm"/>
    <property type="evidence" value="ECO:0007669"/>
    <property type="project" value="TreeGrafter"/>
</dbReference>
<sequence>MVAGIWVRDAVEIYTVSSHSSTRTLSLMAKSDVKLLGAWASPYVNRAQIALNVKSVDYEFLEETFGSKSELLLKSNPVQKKIPVLIHADKPICESLIILQYIDEVWADGPSILPSDPYERAIARFWATYIDDKTDVKLLGVSASPYVNRIQIALNVNSIDYEFVEEKLFPKSELLLSSNPVHKKIPVFFHADKAICESLVIVQYIDEEWTNGPSILPSDPCDRATDVKLLGISASPYVNRIQIALNVKSIDYEFVEEKLFPKSKLLLSSNPVHKKIPVFFHGDKAICESLVIIQYIDEEWTNGPSILPSDPCDRAVARFWAAYLDEKLCPSIIELRLPLGEEAKAALIEKVVGGLALLEAAFVKCSKGKAYFGGDSIGFLDIAFGCMLGWLKVGEITADVKLLDEAKIPVLAEWAVRFSSNDAVKDVLPEPERLIEAFKIFQARAKAAAIWKDESVIDYINRLRRTFLRWLKVAEKMTNVNSLDEEKAPDLFNLAEKIVCCCAAKASGVRLLGAWMSPFVNRVQIALNVKSIGYEFIEETLHPKSDLLLKSNPVHKKIPVLFHADKTICESLVILQYIDEVWPHGPSILPSDSYDRATARFWAAYIDDKWYSALRQLILFARGEEAKKAVIQETQEGLALLEAAFVKCSKGKAYFGGDSIGYIDIALGCLLGWLEVGEEVANVKFLDESKTPGLVGWAKKFRLDDAAKEVIPEAEKLMQTVKTIQAMAKTSLKVMATSDVKLLGAWPSPFANRVQMALNLKSIDYEFIEETLNPKSELLLKSNPIHKKIPVLFHAGKPICESLVIVQYIDEAWTNGPSILPSDPHDRAIARFWAVYIDDKWFPVLRQLVLFAQGEEAKEAALNGTTEGLALLEEAFLKSSKGEAYFGGESIGYIDIALGCFLGWLKVGEKVANVKLLDETKTPGLVEWAKTFCSNDAVKDVIPETQKLMETVKMIQALAKASLK</sequence>
<dbReference type="PROSITE" id="PS50404">
    <property type="entry name" value="GST_NTER"/>
    <property type="match status" value="5"/>
</dbReference>
<feature type="domain" description="GST N-terminal" evidence="6">
    <location>
        <begin position="31"/>
        <end position="110"/>
    </location>
</feature>
<comment type="similarity">
    <text evidence="4">Belongs to the GST superfamily. Tau family.</text>
</comment>
<dbReference type="InterPro" id="IPR004046">
    <property type="entry name" value="GST_C"/>
</dbReference>
<dbReference type="CDD" id="cd03185">
    <property type="entry name" value="GST_C_Tau"/>
    <property type="match status" value="3"/>
</dbReference>
<evidence type="ECO:0000259" key="7">
    <source>
        <dbReference type="PROSITE" id="PS50405"/>
    </source>
</evidence>
<comment type="caution">
    <text evidence="8">The sequence shown here is derived from an EMBL/GenBank/DDBJ whole genome shotgun (WGS) entry which is preliminary data.</text>
</comment>
<dbReference type="InterPro" id="IPR045074">
    <property type="entry name" value="GST_C_Tau"/>
</dbReference>
<feature type="domain" description="GST N-terminal" evidence="6">
    <location>
        <begin position="738"/>
        <end position="817"/>
    </location>
</feature>
<feature type="domain" description="GST C-terminal" evidence="7">
    <location>
        <begin position="310"/>
        <end position="438"/>
    </location>
</feature>
<organism evidence="8 9">
    <name type="scientific">Escallonia rubra</name>
    <dbReference type="NCBI Taxonomy" id="112253"/>
    <lineage>
        <taxon>Eukaryota</taxon>
        <taxon>Viridiplantae</taxon>
        <taxon>Streptophyta</taxon>
        <taxon>Embryophyta</taxon>
        <taxon>Tracheophyta</taxon>
        <taxon>Spermatophyta</taxon>
        <taxon>Magnoliopsida</taxon>
        <taxon>eudicotyledons</taxon>
        <taxon>Gunneridae</taxon>
        <taxon>Pentapetalae</taxon>
        <taxon>asterids</taxon>
        <taxon>campanulids</taxon>
        <taxon>Escalloniales</taxon>
        <taxon>Escalloniaceae</taxon>
        <taxon>Escallonia</taxon>
    </lineage>
</organism>
<evidence type="ECO:0000256" key="2">
    <source>
        <dbReference type="ARBA" id="ARBA00022575"/>
    </source>
</evidence>
<feature type="domain" description="GST C-terminal" evidence="7">
    <location>
        <begin position="592"/>
        <end position="724"/>
    </location>
</feature>
<feature type="domain" description="GST C-terminal" evidence="7">
    <location>
        <begin position="823"/>
        <end position="955"/>
    </location>
</feature>
<dbReference type="AlphaFoldDB" id="A0AA88RJ33"/>
<dbReference type="SFLD" id="SFLDG01152">
    <property type="entry name" value="Main.3:_Omega-_and_Tau-like"/>
    <property type="match status" value="3"/>
</dbReference>
<comment type="catalytic activity">
    <reaction evidence="5">
        <text>RX + glutathione = an S-substituted glutathione + a halide anion + H(+)</text>
        <dbReference type="Rhea" id="RHEA:16437"/>
        <dbReference type="ChEBI" id="CHEBI:15378"/>
        <dbReference type="ChEBI" id="CHEBI:16042"/>
        <dbReference type="ChEBI" id="CHEBI:17792"/>
        <dbReference type="ChEBI" id="CHEBI:57925"/>
        <dbReference type="ChEBI" id="CHEBI:90779"/>
        <dbReference type="EC" id="2.5.1.18"/>
    </reaction>
</comment>
<evidence type="ECO:0000256" key="4">
    <source>
        <dbReference type="ARBA" id="ARBA00025743"/>
    </source>
</evidence>
<dbReference type="GO" id="GO:0004364">
    <property type="term" value="F:glutathione transferase activity"/>
    <property type="evidence" value="ECO:0007669"/>
    <property type="project" value="UniProtKB-EC"/>
</dbReference>
<dbReference type="SFLD" id="SFLDS00019">
    <property type="entry name" value="Glutathione_Transferase_(cytos"/>
    <property type="match status" value="4"/>
</dbReference>
<dbReference type="SUPFAM" id="SSF52833">
    <property type="entry name" value="Thioredoxin-like"/>
    <property type="match status" value="5"/>
</dbReference>
<dbReference type="Pfam" id="PF02798">
    <property type="entry name" value="GST_N"/>
    <property type="match status" value="5"/>
</dbReference>
<feature type="domain" description="GST N-terminal" evidence="6">
    <location>
        <begin position="225"/>
        <end position="304"/>
    </location>
</feature>
<protein>
    <recommendedName>
        <fullName evidence="1">glutathione transferase</fullName>
        <ecNumber evidence="1">2.5.1.18</ecNumber>
    </recommendedName>
</protein>
<dbReference type="InterPro" id="IPR036249">
    <property type="entry name" value="Thioredoxin-like_sf"/>
</dbReference>